<organism evidence="2 3">
    <name type="scientific">Apiospora rasikravindrae</name>
    <dbReference type="NCBI Taxonomy" id="990691"/>
    <lineage>
        <taxon>Eukaryota</taxon>
        <taxon>Fungi</taxon>
        <taxon>Dikarya</taxon>
        <taxon>Ascomycota</taxon>
        <taxon>Pezizomycotina</taxon>
        <taxon>Sordariomycetes</taxon>
        <taxon>Xylariomycetidae</taxon>
        <taxon>Amphisphaeriales</taxon>
        <taxon>Apiosporaceae</taxon>
        <taxon>Apiospora</taxon>
    </lineage>
</organism>
<keyword evidence="1" id="KW-1133">Transmembrane helix</keyword>
<reference evidence="2 3" key="1">
    <citation type="submission" date="2023-01" db="EMBL/GenBank/DDBJ databases">
        <title>Analysis of 21 Apiospora genomes using comparative genomics revels a genus with tremendous synthesis potential of carbohydrate active enzymes and secondary metabolites.</title>
        <authorList>
            <person name="Sorensen T."/>
        </authorList>
    </citation>
    <scope>NUCLEOTIDE SEQUENCE [LARGE SCALE GENOMIC DNA]</scope>
    <source>
        <strain evidence="2 3">CBS 33761</strain>
    </source>
</reference>
<gene>
    <name evidence="2" type="ORF">PG993_003468</name>
</gene>
<accession>A0ABR1U2C5</accession>
<evidence type="ECO:0000256" key="1">
    <source>
        <dbReference type="SAM" id="Phobius"/>
    </source>
</evidence>
<evidence type="ECO:0000313" key="3">
    <source>
        <dbReference type="Proteomes" id="UP001444661"/>
    </source>
</evidence>
<keyword evidence="1" id="KW-0812">Transmembrane</keyword>
<keyword evidence="3" id="KW-1185">Reference proteome</keyword>
<name>A0ABR1U2C5_9PEZI</name>
<sequence length="343" mass="38120">MNLIIHLSLRIIEPLDGANKAITAFRVRKKLLRLWSAMDPISHLATIASIMPVIDVLPRYYDFEPFSTEHMMGMEKLRDSLTKASSVLQLLSALIGSSTHETSRSSRTPFEAIEDSAKSMGNVLKDVETQLNEAVQCARSLHDRTPRGHAWRDLPFTISNSSAVRCTKPRDQIYAVVGLAKEDNPLRSGRLEAIEACMERLRFCRTHLDTSVATASAAFLSYYWPRINEFNLHPEHLQTQPNQNLQATPALLENVESALGSVPVLIAVLFLYCLAGGLFYFLYIHSRSQELIFSGFLAITTSIGFLSGLSAPEIVFRLLPWTCLSAIVLAALPGRPAVQHSSL</sequence>
<dbReference type="Proteomes" id="UP001444661">
    <property type="component" value="Unassembled WGS sequence"/>
</dbReference>
<proteinExistence type="predicted"/>
<dbReference type="EMBL" id="JAQQWK010000002">
    <property type="protein sequence ID" value="KAK8052083.1"/>
    <property type="molecule type" value="Genomic_DNA"/>
</dbReference>
<evidence type="ECO:0000313" key="2">
    <source>
        <dbReference type="EMBL" id="KAK8052083.1"/>
    </source>
</evidence>
<feature type="transmembrane region" description="Helical" evidence="1">
    <location>
        <begin position="264"/>
        <end position="284"/>
    </location>
</feature>
<comment type="caution">
    <text evidence="2">The sequence shown here is derived from an EMBL/GenBank/DDBJ whole genome shotgun (WGS) entry which is preliminary data.</text>
</comment>
<keyword evidence="1" id="KW-0472">Membrane</keyword>
<feature type="transmembrane region" description="Helical" evidence="1">
    <location>
        <begin position="291"/>
        <end position="308"/>
    </location>
</feature>
<protein>
    <submittedName>
        <fullName evidence="2">Uncharacterized protein</fullName>
    </submittedName>
</protein>